<dbReference type="PANTHER" id="PTHR34135">
    <property type="entry name" value="LYSOZYME"/>
    <property type="match status" value="1"/>
</dbReference>
<dbReference type="CDD" id="cd06523">
    <property type="entry name" value="GH25_PlyB-like"/>
    <property type="match status" value="1"/>
</dbReference>
<evidence type="ECO:0000313" key="4">
    <source>
        <dbReference type="EMBL" id="STX10264.1"/>
    </source>
</evidence>
<proteinExistence type="inferred from homology"/>
<dbReference type="Proteomes" id="UP000294641">
    <property type="component" value="Unassembled WGS sequence"/>
</dbReference>
<feature type="domain" description="DUF5776" evidence="3">
    <location>
        <begin position="277"/>
        <end position="344"/>
    </location>
</feature>
<name>A0A8B4QC85_9BACL</name>
<dbReference type="InterPro" id="IPR044081">
    <property type="entry name" value="DUF5776"/>
</dbReference>
<dbReference type="PANTHER" id="PTHR34135:SF1">
    <property type="entry name" value="GLYCOSYL HYDROLASE FAMILY 25"/>
    <property type="match status" value="1"/>
</dbReference>
<keyword evidence="7" id="KW-1185">Reference proteome</keyword>
<organism evidence="4 6">
    <name type="scientific">Kurthia zopfii</name>
    <dbReference type="NCBI Taxonomy" id="1650"/>
    <lineage>
        <taxon>Bacteria</taxon>
        <taxon>Bacillati</taxon>
        <taxon>Bacillota</taxon>
        <taxon>Bacilli</taxon>
        <taxon>Bacillales</taxon>
        <taxon>Caryophanaceae</taxon>
        <taxon>Kurthia</taxon>
    </lineage>
</organism>
<protein>
    <submittedName>
        <fullName evidence="4 5">Lysozyme M1</fullName>
        <ecNumber evidence="4">3.2.1.17</ecNumber>
    </submittedName>
</protein>
<sequence length="500" mass="56450">MKVAFKWALPFVMLIIATFSMHSMNATAATNDDVTEELAPANPDSKSKWEGKPFVTDLTKPQPKMLRASANDPVVVDISHHQGNINWSQFSKAADLAIIRTQYGSVLEDRQHKTYESQATKYGVPYGVYAYFLATDEADAKVEARDFYKRAGKDAKFYVVDVEEDTSTEKNPKRMRAITSSFIAELRKLTDKKIGIYVGHHTYNQFNLDMSKADFVWIPRYGNLKPAFKHDIWQYTDKGRIAGVPGYVDLNKLVGTKELSFYTKDVQKPVEPSKPKYYTTNPKKVAIKKAVANYDSTTFNDNTKIGRYDRNEIVEVEKIVLTKSGTPRLKLDDGTYITSNMDYVVKTRSNIEDYTTVVPKKVILQTTQSAYKSTNFVAKNKLATYSPNTIFTISDIKYTSKGTPVLKTISGYYISALKTNTRKVVNNVTDYLYINPKKIVTTSKVNEYTTVSFKEKTGTAYAKGKTLTVTGVRWSSNGTPRLKLGSGKYITANKKYVKIK</sequence>
<feature type="chain" id="PRO_5033043683" evidence="2">
    <location>
        <begin position="29"/>
        <end position="500"/>
    </location>
</feature>
<gene>
    <name evidence="4" type="primary">acm</name>
    <name evidence="5" type="ORF">DFR61_10837</name>
    <name evidence="4" type="ORF">NCTC10597_01982</name>
</gene>
<keyword evidence="2" id="KW-0732">Signal</keyword>
<evidence type="ECO:0000313" key="7">
    <source>
        <dbReference type="Proteomes" id="UP000294641"/>
    </source>
</evidence>
<dbReference type="EMBL" id="UGNP01000001">
    <property type="protein sequence ID" value="STX10264.1"/>
    <property type="molecule type" value="Genomic_DNA"/>
</dbReference>
<dbReference type="EC" id="3.2.1.17" evidence="4"/>
<dbReference type="GO" id="GO:0016052">
    <property type="term" value="P:carbohydrate catabolic process"/>
    <property type="evidence" value="ECO:0007669"/>
    <property type="project" value="TreeGrafter"/>
</dbReference>
<evidence type="ECO:0000256" key="1">
    <source>
        <dbReference type="ARBA" id="ARBA00010646"/>
    </source>
</evidence>
<dbReference type="PROSITE" id="PS51904">
    <property type="entry name" value="GLYCOSYL_HYDROL_F25_2"/>
    <property type="match status" value="1"/>
</dbReference>
<evidence type="ECO:0000313" key="5">
    <source>
        <dbReference type="EMBL" id="TDR40525.1"/>
    </source>
</evidence>
<keyword evidence="4" id="KW-0326">Glycosidase</keyword>
<evidence type="ECO:0000313" key="6">
    <source>
        <dbReference type="Proteomes" id="UP000254330"/>
    </source>
</evidence>
<dbReference type="GO" id="GO:0009253">
    <property type="term" value="P:peptidoglycan catabolic process"/>
    <property type="evidence" value="ECO:0007669"/>
    <property type="project" value="InterPro"/>
</dbReference>
<evidence type="ECO:0000256" key="2">
    <source>
        <dbReference type="SAM" id="SignalP"/>
    </source>
</evidence>
<dbReference type="SUPFAM" id="SSF51445">
    <property type="entry name" value="(Trans)glycosidases"/>
    <property type="match status" value="1"/>
</dbReference>
<dbReference type="InterPro" id="IPR017853">
    <property type="entry name" value="GH"/>
</dbReference>
<dbReference type="Pfam" id="PF01183">
    <property type="entry name" value="Glyco_hydro_25"/>
    <property type="match status" value="1"/>
</dbReference>
<dbReference type="GO" id="GO:0003796">
    <property type="term" value="F:lysozyme activity"/>
    <property type="evidence" value="ECO:0007669"/>
    <property type="project" value="UniProtKB-EC"/>
</dbReference>
<keyword evidence="4" id="KW-0378">Hydrolase</keyword>
<dbReference type="GO" id="GO:0016998">
    <property type="term" value="P:cell wall macromolecule catabolic process"/>
    <property type="evidence" value="ECO:0007669"/>
    <property type="project" value="InterPro"/>
</dbReference>
<accession>A0A8B4QC85</accession>
<feature type="signal peptide" evidence="2">
    <location>
        <begin position="1"/>
        <end position="28"/>
    </location>
</feature>
<dbReference type="Pfam" id="PF19087">
    <property type="entry name" value="DUF5776"/>
    <property type="match status" value="3"/>
</dbReference>
<reference evidence="4 6" key="1">
    <citation type="submission" date="2018-06" db="EMBL/GenBank/DDBJ databases">
        <authorList>
            <consortium name="Pathogen Informatics"/>
            <person name="Doyle S."/>
        </authorList>
    </citation>
    <scope>NUCLEOTIDE SEQUENCE [LARGE SCALE GENOMIC DNA]</scope>
    <source>
        <strain evidence="4 6">NCTC10597</strain>
    </source>
</reference>
<dbReference type="Gene3D" id="3.20.20.80">
    <property type="entry name" value="Glycosidases"/>
    <property type="match status" value="1"/>
</dbReference>
<feature type="domain" description="DUF5776" evidence="3">
    <location>
        <begin position="431"/>
        <end position="497"/>
    </location>
</feature>
<evidence type="ECO:0000259" key="3">
    <source>
        <dbReference type="Pfam" id="PF19087"/>
    </source>
</evidence>
<dbReference type="RefSeq" id="WP_166636079.1">
    <property type="nucleotide sequence ID" value="NZ_BJUE01000004.1"/>
</dbReference>
<dbReference type="InterPro" id="IPR002053">
    <property type="entry name" value="Glyco_hydro_25"/>
</dbReference>
<dbReference type="Proteomes" id="UP000254330">
    <property type="component" value="Unassembled WGS sequence"/>
</dbReference>
<comment type="similarity">
    <text evidence="1">Belongs to the glycosyl hydrolase 25 family.</text>
</comment>
<dbReference type="EMBL" id="SNZG01000008">
    <property type="protein sequence ID" value="TDR40525.1"/>
    <property type="molecule type" value="Genomic_DNA"/>
</dbReference>
<dbReference type="AlphaFoldDB" id="A0A8B4QC85"/>
<feature type="domain" description="DUF5776" evidence="3">
    <location>
        <begin position="354"/>
        <end position="419"/>
    </location>
</feature>
<comment type="caution">
    <text evidence="4">The sequence shown here is derived from an EMBL/GenBank/DDBJ whole genome shotgun (WGS) entry which is preliminary data.</text>
</comment>
<reference evidence="5 7" key="2">
    <citation type="submission" date="2019-03" db="EMBL/GenBank/DDBJ databases">
        <title>Genomic Encyclopedia of Type Strains, Phase IV (KMG-IV): sequencing the most valuable type-strain genomes for metagenomic binning, comparative biology and taxonomic classification.</title>
        <authorList>
            <person name="Goeker M."/>
        </authorList>
    </citation>
    <scope>NUCLEOTIDE SEQUENCE [LARGE SCALE GENOMIC DNA]</scope>
    <source>
        <strain evidence="5 7">DSM 20580</strain>
    </source>
</reference>